<evidence type="ECO:0000313" key="1">
    <source>
        <dbReference type="EMBL" id="SFG20858.1"/>
    </source>
</evidence>
<organism evidence="1 2">
    <name type="scientific">Corynebacterium spheniscorum</name>
    <dbReference type="NCBI Taxonomy" id="185761"/>
    <lineage>
        <taxon>Bacteria</taxon>
        <taxon>Bacillati</taxon>
        <taxon>Actinomycetota</taxon>
        <taxon>Actinomycetes</taxon>
        <taxon>Mycobacteriales</taxon>
        <taxon>Corynebacteriaceae</taxon>
        <taxon>Corynebacterium</taxon>
    </lineage>
</organism>
<evidence type="ECO:0000313" key="2">
    <source>
        <dbReference type="Proteomes" id="UP000199065"/>
    </source>
</evidence>
<dbReference type="RefSeq" id="WP_092283650.1">
    <property type="nucleotide sequence ID" value="NZ_FOPJ01000001.1"/>
</dbReference>
<protein>
    <submittedName>
        <fullName evidence="1">LGFP repeat-containing protein</fullName>
    </submittedName>
</protein>
<keyword evidence="2" id="KW-1185">Reference proteome</keyword>
<accession>A0A1I2PXV1</accession>
<dbReference type="Pfam" id="PF08310">
    <property type="entry name" value="LGFP"/>
    <property type="match status" value="3"/>
</dbReference>
<gene>
    <name evidence="1" type="ORF">SAMN05660282_00286</name>
</gene>
<reference evidence="1 2" key="1">
    <citation type="submission" date="2016-10" db="EMBL/GenBank/DDBJ databases">
        <authorList>
            <person name="de Groot N.N."/>
        </authorList>
    </citation>
    <scope>NUCLEOTIDE SEQUENCE [LARGE SCALE GENOMIC DNA]</scope>
    <source>
        <strain>J11</strain>
        <strain evidence="2">PG 39</strain>
    </source>
</reference>
<dbReference type="STRING" id="185761.SAMN05660282_00286"/>
<proteinExistence type="predicted"/>
<dbReference type="InterPro" id="IPR013207">
    <property type="entry name" value="LGFP"/>
</dbReference>
<name>A0A1I2PXV1_9CORY</name>
<dbReference type="AlphaFoldDB" id="A0A1I2PXV1"/>
<dbReference type="Proteomes" id="UP000199065">
    <property type="component" value="Unassembled WGS sequence"/>
</dbReference>
<dbReference type="OrthoDB" id="514320at2"/>
<sequence>MIYEGNTQDEVLHGSPWTSLPYESEEFSDTEATRKLAATAFEDAQGCRVIAPTQYELCGAILAKYDSIASKDWLGQPTSGMIVNADGVGMCAHFEKASIYWHPEVGAAVVLPEAMEAWGRSGYEAGPLGYPVTDAFVVGPIPGVKQLFANGTIYGNEDGVHVVHGPILEKYNEYDGEQGKLAFPMSDELGSPDGVGRFNSFQGGMIYWTPRTDAHPLFGEILDIWSEQGYETSSYGYPTADPKDLGLLQLEQNFEQGVLSGIDNWAAPYMFDPTFQVPEDQLGKEITVAFEVDLPSDIDPDDDAED</sequence>
<dbReference type="EMBL" id="FOPJ01000001">
    <property type="protein sequence ID" value="SFG20858.1"/>
    <property type="molecule type" value="Genomic_DNA"/>
</dbReference>